<gene>
    <name evidence="1" type="ORF">ARALYDRAFT_891363</name>
</gene>
<dbReference type="Proteomes" id="UP000008694">
    <property type="component" value="Unassembled WGS sequence"/>
</dbReference>
<keyword evidence="2" id="KW-1185">Reference proteome</keyword>
<reference evidence="2" key="1">
    <citation type="journal article" date="2011" name="Nat. Genet.">
        <title>The Arabidopsis lyrata genome sequence and the basis of rapid genome size change.</title>
        <authorList>
            <person name="Hu T.T."/>
            <person name="Pattyn P."/>
            <person name="Bakker E.G."/>
            <person name="Cao J."/>
            <person name="Cheng J.-F."/>
            <person name="Clark R.M."/>
            <person name="Fahlgren N."/>
            <person name="Fawcett J.A."/>
            <person name="Grimwood J."/>
            <person name="Gundlach H."/>
            <person name="Haberer G."/>
            <person name="Hollister J.D."/>
            <person name="Ossowski S."/>
            <person name="Ottilar R.P."/>
            <person name="Salamov A.A."/>
            <person name="Schneeberger K."/>
            <person name="Spannagl M."/>
            <person name="Wang X."/>
            <person name="Yang L."/>
            <person name="Nasrallah M.E."/>
            <person name="Bergelson J."/>
            <person name="Carrington J.C."/>
            <person name="Gaut B.S."/>
            <person name="Schmutz J."/>
            <person name="Mayer K.F.X."/>
            <person name="Van de Peer Y."/>
            <person name="Grigoriev I.V."/>
            <person name="Nordborg M."/>
            <person name="Weigel D."/>
            <person name="Guo Y.-L."/>
        </authorList>
    </citation>
    <scope>NUCLEOTIDE SEQUENCE [LARGE SCALE GENOMIC DNA]</scope>
    <source>
        <strain evidence="2">cv. MN47</strain>
    </source>
</reference>
<dbReference type="EMBL" id="GL348713">
    <property type="protein sequence ID" value="EFH67535.1"/>
    <property type="molecule type" value="Genomic_DNA"/>
</dbReference>
<sequence>MVVERSPGDNAGHFIVRMASLEMLRLRIDMENDGGFLIDAPSLELLEIREYLGGFCGIEHSMPKIEAANVYVTCSHTEQILSSLTSIKQLGLCLATSKVIIITSSL</sequence>
<organism evidence="2">
    <name type="scientific">Arabidopsis lyrata subsp. lyrata</name>
    <name type="common">Lyre-leaved rock-cress</name>
    <dbReference type="NCBI Taxonomy" id="81972"/>
    <lineage>
        <taxon>Eukaryota</taxon>
        <taxon>Viridiplantae</taxon>
        <taxon>Streptophyta</taxon>
        <taxon>Embryophyta</taxon>
        <taxon>Tracheophyta</taxon>
        <taxon>Spermatophyta</taxon>
        <taxon>Magnoliopsida</taxon>
        <taxon>eudicotyledons</taxon>
        <taxon>Gunneridae</taxon>
        <taxon>Pentapetalae</taxon>
        <taxon>rosids</taxon>
        <taxon>malvids</taxon>
        <taxon>Brassicales</taxon>
        <taxon>Brassicaceae</taxon>
        <taxon>Camelineae</taxon>
        <taxon>Arabidopsis</taxon>
    </lineage>
</organism>
<name>D7KNP2_ARALL</name>
<evidence type="ECO:0008006" key="3">
    <source>
        <dbReference type="Google" id="ProtNLM"/>
    </source>
</evidence>
<protein>
    <recommendedName>
        <fullName evidence="3">FBD domain-containing protein</fullName>
    </recommendedName>
</protein>
<evidence type="ECO:0000313" key="2">
    <source>
        <dbReference type="Proteomes" id="UP000008694"/>
    </source>
</evidence>
<dbReference type="HOGENOM" id="CLU_2226828_0_0_1"/>
<accession>D7KNP2</accession>
<evidence type="ECO:0000313" key="1">
    <source>
        <dbReference type="EMBL" id="EFH67535.1"/>
    </source>
</evidence>
<dbReference type="Gramene" id="scaffold_104157.1">
    <property type="protein sequence ID" value="scaffold_104157.1"/>
    <property type="gene ID" value="scaffold_104157.1"/>
</dbReference>
<proteinExistence type="predicted"/>
<dbReference type="AlphaFoldDB" id="D7KNP2"/>